<feature type="signal peptide" evidence="1">
    <location>
        <begin position="1"/>
        <end position="17"/>
    </location>
</feature>
<sequence>MLLWAIFSIVVMDVKLAATVFTRRDLYNFITGEALKTWDKMCDSNTAELNSK</sequence>
<evidence type="ECO:0000256" key="1">
    <source>
        <dbReference type="SAM" id="SignalP"/>
    </source>
</evidence>
<accession>A0A8T0IUE1</accession>
<dbReference type="EMBL" id="CM026422">
    <property type="protein sequence ID" value="KAG0586288.1"/>
    <property type="molecule type" value="Genomic_DNA"/>
</dbReference>
<evidence type="ECO:0000313" key="2">
    <source>
        <dbReference type="EMBL" id="KAG0586288.1"/>
    </source>
</evidence>
<comment type="caution">
    <text evidence="2">The sequence shown here is derived from an EMBL/GenBank/DDBJ whole genome shotgun (WGS) entry which is preliminary data.</text>
</comment>
<protein>
    <submittedName>
        <fullName evidence="2">Uncharacterized protein</fullName>
    </submittedName>
</protein>
<feature type="chain" id="PRO_5035728887" evidence="1">
    <location>
        <begin position="18"/>
        <end position="52"/>
    </location>
</feature>
<gene>
    <name evidence="2" type="ORF">KC19_2G079300</name>
</gene>
<name>A0A8T0IUE1_CERPU</name>
<evidence type="ECO:0000313" key="3">
    <source>
        <dbReference type="Proteomes" id="UP000822688"/>
    </source>
</evidence>
<dbReference type="Proteomes" id="UP000822688">
    <property type="component" value="Chromosome 2"/>
</dbReference>
<keyword evidence="3" id="KW-1185">Reference proteome</keyword>
<reference evidence="2" key="1">
    <citation type="submission" date="2020-06" db="EMBL/GenBank/DDBJ databases">
        <title>WGS assembly of Ceratodon purpureus strain R40.</title>
        <authorList>
            <person name="Carey S.B."/>
            <person name="Jenkins J."/>
            <person name="Shu S."/>
            <person name="Lovell J.T."/>
            <person name="Sreedasyam A."/>
            <person name="Maumus F."/>
            <person name="Tiley G.P."/>
            <person name="Fernandez-Pozo N."/>
            <person name="Barry K."/>
            <person name="Chen C."/>
            <person name="Wang M."/>
            <person name="Lipzen A."/>
            <person name="Daum C."/>
            <person name="Saski C.A."/>
            <person name="Payton A.C."/>
            <person name="Mcbreen J.C."/>
            <person name="Conrad R.E."/>
            <person name="Kollar L.M."/>
            <person name="Olsson S."/>
            <person name="Huttunen S."/>
            <person name="Landis J.B."/>
            <person name="Wickett N.J."/>
            <person name="Johnson M.G."/>
            <person name="Rensing S.A."/>
            <person name="Grimwood J."/>
            <person name="Schmutz J."/>
            <person name="Mcdaniel S.F."/>
        </authorList>
    </citation>
    <scope>NUCLEOTIDE SEQUENCE</scope>
    <source>
        <strain evidence="2">R40</strain>
    </source>
</reference>
<organism evidence="2 3">
    <name type="scientific">Ceratodon purpureus</name>
    <name type="common">Fire moss</name>
    <name type="synonym">Dicranum purpureum</name>
    <dbReference type="NCBI Taxonomy" id="3225"/>
    <lineage>
        <taxon>Eukaryota</taxon>
        <taxon>Viridiplantae</taxon>
        <taxon>Streptophyta</taxon>
        <taxon>Embryophyta</taxon>
        <taxon>Bryophyta</taxon>
        <taxon>Bryophytina</taxon>
        <taxon>Bryopsida</taxon>
        <taxon>Dicranidae</taxon>
        <taxon>Pseudoditrichales</taxon>
        <taxon>Ditrichaceae</taxon>
        <taxon>Ceratodon</taxon>
    </lineage>
</organism>
<keyword evidence="1" id="KW-0732">Signal</keyword>
<dbReference type="AlphaFoldDB" id="A0A8T0IUE1"/>
<proteinExistence type="predicted"/>